<comment type="caution">
    <text evidence="2">The sequence shown here is derived from an EMBL/GenBank/DDBJ whole genome shotgun (WGS) entry which is preliminary data.</text>
</comment>
<dbReference type="Proteomes" id="UP001341840">
    <property type="component" value="Unassembled WGS sequence"/>
</dbReference>
<evidence type="ECO:0000256" key="1">
    <source>
        <dbReference type="SAM" id="MobiDB-lite"/>
    </source>
</evidence>
<keyword evidence="3" id="KW-1185">Reference proteome</keyword>
<feature type="region of interest" description="Disordered" evidence="1">
    <location>
        <begin position="116"/>
        <end position="167"/>
    </location>
</feature>
<reference evidence="2 3" key="1">
    <citation type="journal article" date="2023" name="Plants (Basel)">
        <title>Bridging the Gap: Combining Genomics and Transcriptomics Approaches to Understand Stylosanthes scabra, an Orphan Legume from the Brazilian Caatinga.</title>
        <authorList>
            <person name="Ferreira-Neto J.R.C."/>
            <person name="da Silva M.D."/>
            <person name="Binneck E."/>
            <person name="de Melo N.F."/>
            <person name="da Silva R.H."/>
            <person name="de Melo A.L.T.M."/>
            <person name="Pandolfi V."/>
            <person name="Bustamante F.O."/>
            <person name="Brasileiro-Vidal A.C."/>
            <person name="Benko-Iseppon A.M."/>
        </authorList>
    </citation>
    <scope>NUCLEOTIDE SEQUENCE [LARGE SCALE GENOMIC DNA]</scope>
    <source>
        <tissue evidence="2">Leaves</tissue>
    </source>
</reference>
<evidence type="ECO:0000313" key="2">
    <source>
        <dbReference type="EMBL" id="MED6140323.1"/>
    </source>
</evidence>
<dbReference type="EMBL" id="JASCZI010062291">
    <property type="protein sequence ID" value="MED6140323.1"/>
    <property type="molecule type" value="Genomic_DNA"/>
</dbReference>
<name>A0ABU6SX72_9FABA</name>
<feature type="compositionally biased region" description="Low complexity" evidence="1">
    <location>
        <begin position="130"/>
        <end position="143"/>
    </location>
</feature>
<sequence>MSSSGMISFSPAAARASPSPARAGTSSQPEIGPIIQPLSLQILRSTQGWMSCYTICRPALQCPAGSMVATYSSPPAIGFPVFDPSRIGSEYATPPSYQAVRHHPCIIANHSTGIVHHSHWQRSHSSPVDPAQSAEAPQAPQPRRTTREVRPPTCGIGGHMHPPGGEH</sequence>
<protein>
    <submittedName>
        <fullName evidence="2">Uncharacterized protein</fullName>
    </submittedName>
</protein>
<feature type="compositionally biased region" description="Low complexity" evidence="1">
    <location>
        <begin position="10"/>
        <end position="23"/>
    </location>
</feature>
<evidence type="ECO:0000313" key="3">
    <source>
        <dbReference type="Proteomes" id="UP001341840"/>
    </source>
</evidence>
<accession>A0ABU6SX72</accession>
<proteinExistence type="predicted"/>
<organism evidence="2 3">
    <name type="scientific">Stylosanthes scabra</name>
    <dbReference type="NCBI Taxonomy" id="79078"/>
    <lineage>
        <taxon>Eukaryota</taxon>
        <taxon>Viridiplantae</taxon>
        <taxon>Streptophyta</taxon>
        <taxon>Embryophyta</taxon>
        <taxon>Tracheophyta</taxon>
        <taxon>Spermatophyta</taxon>
        <taxon>Magnoliopsida</taxon>
        <taxon>eudicotyledons</taxon>
        <taxon>Gunneridae</taxon>
        <taxon>Pentapetalae</taxon>
        <taxon>rosids</taxon>
        <taxon>fabids</taxon>
        <taxon>Fabales</taxon>
        <taxon>Fabaceae</taxon>
        <taxon>Papilionoideae</taxon>
        <taxon>50 kb inversion clade</taxon>
        <taxon>dalbergioids sensu lato</taxon>
        <taxon>Dalbergieae</taxon>
        <taxon>Pterocarpus clade</taxon>
        <taxon>Stylosanthes</taxon>
    </lineage>
</organism>
<gene>
    <name evidence="2" type="ORF">PIB30_092054</name>
</gene>
<feature type="region of interest" description="Disordered" evidence="1">
    <location>
        <begin position="1"/>
        <end position="32"/>
    </location>
</feature>